<dbReference type="PANTHER" id="PTHR24221">
    <property type="entry name" value="ATP-BINDING CASSETTE SUB-FAMILY B"/>
    <property type="match status" value="1"/>
</dbReference>
<evidence type="ECO:0000256" key="4">
    <source>
        <dbReference type="ARBA" id="ARBA00022840"/>
    </source>
</evidence>
<feature type="transmembrane region" description="Helical" evidence="7">
    <location>
        <begin position="221"/>
        <end position="243"/>
    </location>
</feature>
<evidence type="ECO:0000313" key="10">
    <source>
        <dbReference type="EMBL" id="MFC0865415.1"/>
    </source>
</evidence>
<feature type="domain" description="ABC transporter" evidence="8">
    <location>
        <begin position="334"/>
        <end position="569"/>
    </location>
</feature>
<dbReference type="Pfam" id="PF00005">
    <property type="entry name" value="ABC_tran"/>
    <property type="match status" value="1"/>
</dbReference>
<dbReference type="InterPro" id="IPR003593">
    <property type="entry name" value="AAA+_ATPase"/>
</dbReference>
<dbReference type="InterPro" id="IPR017871">
    <property type="entry name" value="ABC_transporter-like_CS"/>
</dbReference>
<protein>
    <submittedName>
        <fullName evidence="10">ABC transporter ATP-binding protein</fullName>
    </submittedName>
</protein>
<dbReference type="Proteomes" id="UP001589870">
    <property type="component" value="Unassembled WGS sequence"/>
</dbReference>
<evidence type="ECO:0000259" key="9">
    <source>
        <dbReference type="PROSITE" id="PS50929"/>
    </source>
</evidence>
<dbReference type="InterPro" id="IPR003439">
    <property type="entry name" value="ABC_transporter-like_ATP-bd"/>
</dbReference>
<reference evidence="10 11" key="1">
    <citation type="submission" date="2024-09" db="EMBL/GenBank/DDBJ databases">
        <authorList>
            <person name="Sun Q."/>
            <person name="Mori K."/>
        </authorList>
    </citation>
    <scope>NUCLEOTIDE SEQUENCE [LARGE SCALE GENOMIC DNA]</scope>
    <source>
        <strain evidence="10 11">TBRC 1851</strain>
    </source>
</reference>
<dbReference type="PROSITE" id="PS50893">
    <property type="entry name" value="ABC_TRANSPORTER_2"/>
    <property type="match status" value="1"/>
</dbReference>
<feature type="domain" description="ABC transmembrane type-1" evidence="9">
    <location>
        <begin position="1"/>
        <end position="274"/>
    </location>
</feature>
<accession>A0ABV6UB36</accession>
<keyword evidence="5 7" id="KW-1133">Transmembrane helix</keyword>
<dbReference type="SMART" id="SM00382">
    <property type="entry name" value="AAA"/>
    <property type="match status" value="1"/>
</dbReference>
<evidence type="ECO:0000256" key="3">
    <source>
        <dbReference type="ARBA" id="ARBA00022741"/>
    </source>
</evidence>
<feature type="transmembrane region" description="Helical" evidence="7">
    <location>
        <begin position="32"/>
        <end position="52"/>
    </location>
</feature>
<dbReference type="PANTHER" id="PTHR24221:SF654">
    <property type="entry name" value="ATP-BINDING CASSETTE SUB-FAMILY B MEMBER 6"/>
    <property type="match status" value="1"/>
</dbReference>
<dbReference type="GO" id="GO:0005524">
    <property type="term" value="F:ATP binding"/>
    <property type="evidence" value="ECO:0007669"/>
    <property type="project" value="UniProtKB-KW"/>
</dbReference>
<organism evidence="10 11">
    <name type="scientific">Sphaerimonospora cavernae</name>
    <dbReference type="NCBI Taxonomy" id="1740611"/>
    <lineage>
        <taxon>Bacteria</taxon>
        <taxon>Bacillati</taxon>
        <taxon>Actinomycetota</taxon>
        <taxon>Actinomycetes</taxon>
        <taxon>Streptosporangiales</taxon>
        <taxon>Streptosporangiaceae</taxon>
        <taxon>Sphaerimonospora</taxon>
    </lineage>
</organism>
<dbReference type="Gene3D" id="3.40.50.300">
    <property type="entry name" value="P-loop containing nucleotide triphosphate hydrolases"/>
    <property type="match status" value="1"/>
</dbReference>
<dbReference type="PROSITE" id="PS00211">
    <property type="entry name" value="ABC_TRANSPORTER_1"/>
    <property type="match status" value="1"/>
</dbReference>
<feature type="transmembrane region" description="Helical" evidence="7">
    <location>
        <begin position="111"/>
        <end position="131"/>
    </location>
</feature>
<dbReference type="InterPro" id="IPR011527">
    <property type="entry name" value="ABC1_TM_dom"/>
</dbReference>
<name>A0ABV6UB36_9ACTN</name>
<evidence type="ECO:0000256" key="5">
    <source>
        <dbReference type="ARBA" id="ARBA00022989"/>
    </source>
</evidence>
<comment type="subcellular location">
    <subcellularLocation>
        <location evidence="1">Cell membrane</location>
        <topology evidence="1">Multi-pass membrane protein</topology>
    </subcellularLocation>
</comment>
<sequence length="598" mass="63723">MVAVNAVLAVVPAMLGQRLIDEGVLEHDLWRIGILGSALVAVGILAAGTTLVERRLRLSLGEGVVATLRVDLFDHLQRQSAGFFAASRTGAVVARLHGDVQGIRNVIHRTLPTVASALMTLVFAGTAIILIEWRVALAVLLLAPVVYGLTMVFGRAQRPLAQQALVATADLDAMAAERLSPGGAEIIRLFGDRDREVDHFRGRAHRLRDVSVRAGMIEARLGVSLTLLIALVTAAVYVVGGLLTTVGHMSVGGLVAMIALIAGVYGPITALPGAKLELVAGKVSFERIQEVLDFPPAVTEQPRARPVHGSSVTFSDVGFSYPPRESSVLASLSVETEEGAMAARGGRARVLDGMSFSVRAGTTVGIVGRSGTGKSTIARLLTRSWDVDSGRIEIGGQDVRAVTLSSLRQAVGVVTQDIFLFNDTVRANLLLASPRADEDEIVRACRTAQLWDVIKKLPDGLDTVLGDRGVHLSGGERQRLAIARLILKAPEIVVLDEATAHLDTVTEKAIQKALRPFLEGRTCLVIAHRLSTIRDADQILVVDDGRLAEQGTHDGLMRRGGLYSRLVREADDADLGRGAIDGCHRCLHTHGEPVSRGA</sequence>
<evidence type="ECO:0000256" key="2">
    <source>
        <dbReference type="ARBA" id="ARBA00022692"/>
    </source>
</evidence>
<evidence type="ECO:0000259" key="8">
    <source>
        <dbReference type="PROSITE" id="PS50893"/>
    </source>
</evidence>
<dbReference type="Pfam" id="PF00664">
    <property type="entry name" value="ABC_membrane"/>
    <property type="match status" value="1"/>
</dbReference>
<evidence type="ECO:0000256" key="7">
    <source>
        <dbReference type="SAM" id="Phobius"/>
    </source>
</evidence>
<dbReference type="RefSeq" id="WP_204015427.1">
    <property type="nucleotide sequence ID" value="NZ_JBHMQT010000055.1"/>
</dbReference>
<dbReference type="SUPFAM" id="SSF52540">
    <property type="entry name" value="P-loop containing nucleoside triphosphate hydrolases"/>
    <property type="match status" value="1"/>
</dbReference>
<evidence type="ECO:0000313" key="11">
    <source>
        <dbReference type="Proteomes" id="UP001589870"/>
    </source>
</evidence>
<keyword evidence="3" id="KW-0547">Nucleotide-binding</keyword>
<dbReference type="InterPro" id="IPR039421">
    <property type="entry name" value="Type_1_exporter"/>
</dbReference>
<keyword evidence="2 7" id="KW-0812">Transmembrane</keyword>
<dbReference type="InterPro" id="IPR027417">
    <property type="entry name" value="P-loop_NTPase"/>
</dbReference>
<dbReference type="SUPFAM" id="SSF90123">
    <property type="entry name" value="ABC transporter transmembrane region"/>
    <property type="match status" value="1"/>
</dbReference>
<dbReference type="EMBL" id="JBHMQT010000055">
    <property type="protein sequence ID" value="MFC0865415.1"/>
    <property type="molecule type" value="Genomic_DNA"/>
</dbReference>
<dbReference type="Gene3D" id="1.20.1560.10">
    <property type="entry name" value="ABC transporter type 1, transmembrane domain"/>
    <property type="match status" value="1"/>
</dbReference>
<evidence type="ECO:0000256" key="1">
    <source>
        <dbReference type="ARBA" id="ARBA00004651"/>
    </source>
</evidence>
<evidence type="ECO:0000256" key="6">
    <source>
        <dbReference type="ARBA" id="ARBA00023136"/>
    </source>
</evidence>
<comment type="caution">
    <text evidence="10">The sequence shown here is derived from an EMBL/GenBank/DDBJ whole genome shotgun (WGS) entry which is preliminary data.</text>
</comment>
<keyword evidence="4 10" id="KW-0067">ATP-binding</keyword>
<keyword evidence="11" id="KW-1185">Reference proteome</keyword>
<dbReference type="InterPro" id="IPR036640">
    <property type="entry name" value="ABC1_TM_sf"/>
</dbReference>
<keyword evidence="6 7" id="KW-0472">Membrane</keyword>
<gene>
    <name evidence="10" type="ORF">ACFHYQ_24280</name>
</gene>
<proteinExistence type="predicted"/>
<dbReference type="PROSITE" id="PS50929">
    <property type="entry name" value="ABC_TM1F"/>
    <property type="match status" value="1"/>
</dbReference>
<feature type="transmembrane region" description="Helical" evidence="7">
    <location>
        <begin position="249"/>
        <end position="268"/>
    </location>
</feature>